<organism evidence="2 3">
    <name type="scientific">Cotesia glomerata</name>
    <name type="common">Lepidopteran parasitic wasp</name>
    <name type="synonym">Apanteles glomeratus</name>
    <dbReference type="NCBI Taxonomy" id="32391"/>
    <lineage>
        <taxon>Eukaryota</taxon>
        <taxon>Metazoa</taxon>
        <taxon>Ecdysozoa</taxon>
        <taxon>Arthropoda</taxon>
        <taxon>Hexapoda</taxon>
        <taxon>Insecta</taxon>
        <taxon>Pterygota</taxon>
        <taxon>Neoptera</taxon>
        <taxon>Endopterygota</taxon>
        <taxon>Hymenoptera</taxon>
        <taxon>Apocrita</taxon>
        <taxon>Ichneumonoidea</taxon>
        <taxon>Braconidae</taxon>
        <taxon>Microgastrinae</taxon>
        <taxon>Cotesia</taxon>
    </lineage>
</organism>
<evidence type="ECO:0000313" key="3">
    <source>
        <dbReference type="Proteomes" id="UP000826195"/>
    </source>
</evidence>
<evidence type="ECO:0000256" key="1">
    <source>
        <dbReference type="SAM" id="MobiDB-lite"/>
    </source>
</evidence>
<comment type="caution">
    <text evidence="2">The sequence shown here is derived from an EMBL/GenBank/DDBJ whole genome shotgun (WGS) entry which is preliminary data.</text>
</comment>
<dbReference type="AlphaFoldDB" id="A0AAV7IDN4"/>
<dbReference type="Proteomes" id="UP000826195">
    <property type="component" value="Unassembled WGS sequence"/>
</dbReference>
<name>A0AAV7IDN4_COTGL</name>
<proteinExistence type="predicted"/>
<sequence>MPGKYRNHSVEELEDPELRVRIPEIKNLSSLESSSSSEEETDLTKTKRNRKVSQLTLKKKKVDDILRANKSATHIRESSPKDIEFDEENRDLDNHDKAEVPEADNQKKFDVIPESDEGLLYYCLLVSS</sequence>
<feature type="region of interest" description="Disordered" evidence="1">
    <location>
        <begin position="71"/>
        <end position="105"/>
    </location>
</feature>
<gene>
    <name evidence="2" type="ORF">KQX54_013679</name>
</gene>
<keyword evidence="3" id="KW-1185">Reference proteome</keyword>
<evidence type="ECO:0000313" key="2">
    <source>
        <dbReference type="EMBL" id="KAH0549763.1"/>
    </source>
</evidence>
<feature type="compositionally biased region" description="Basic and acidic residues" evidence="1">
    <location>
        <begin position="91"/>
        <end position="105"/>
    </location>
</feature>
<accession>A0AAV7IDN4</accession>
<dbReference type="EMBL" id="JAHXZJ010001864">
    <property type="protein sequence ID" value="KAH0549763.1"/>
    <property type="molecule type" value="Genomic_DNA"/>
</dbReference>
<feature type="region of interest" description="Disordered" evidence="1">
    <location>
        <begin position="25"/>
        <end position="54"/>
    </location>
</feature>
<feature type="compositionally biased region" description="Basic and acidic residues" evidence="1">
    <location>
        <begin position="74"/>
        <end position="83"/>
    </location>
</feature>
<reference evidence="2 3" key="1">
    <citation type="journal article" date="2021" name="J. Hered.">
        <title>A chromosome-level genome assembly of the parasitoid wasp, Cotesia glomerata (Hymenoptera: Braconidae).</title>
        <authorList>
            <person name="Pinto B.J."/>
            <person name="Weis J.J."/>
            <person name="Gamble T."/>
            <person name="Ode P.J."/>
            <person name="Paul R."/>
            <person name="Zaspel J.M."/>
        </authorList>
    </citation>
    <scope>NUCLEOTIDE SEQUENCE [LARGE SCALE GENOMIC DNA]</scope>
    <source>
        <strain evidence="2">CgM1</strain>
    </source>
</reference>
<protein>
    <submittedName>
        <fullName evidence="2">Uncharacterized protein</fullName>
    </submittedName>
</protein>